<reference evidence="1" key="1">
    <citation type="journal article" date="2023" name="Mol. Phylogenet. Evol.">
        <title>Genome-scale phylogeny and comparative genomics of the fungal order Sordariales.</title>
        <authorList>
            <person name="Hensen N."/>
            <person name="Bonometti L."/>
            <person name="Westerberg I."/>
            <person name="Brannstrom I.O."/>
            <person name="Guillou S."/>
            <person name="Cros-Aarteil S."/>
            <person name="Calhoun S."/>
            <person name="Haridas S."/>
            <person name="Kuo A."/>
            <person name="Mondo S."/>
            <person name="Pangilinan J."/>
            <person name="Riley R."/>
            <person name="LaButti K."/>
            <person name="Andreopoulos B."/>
            <person name="Lipzen A."/>
            <person name="Chen C."/>
            <person name="Yan M."/>
            <person name="Daum C."/>
            <person name="Ng V."/>
            <person name="Clum A."/>
            <person name="Steindorff A."/>
            <person name="Ohm R.A."/>
            <person name="Martin F."/>
            <person name="Silar P."/>
            <person name="Natvig D.O."/>
            <person name="Lalanne C."/>
            <person name="Gautier V."/>
            <person name="Ament-Velasquez S.L."/>
            <person name="Kruys A."/>
            <person name="Hutchinson M.I."/>
            <person name="Powell A.J."/>
            <person name="Barry K."/>
            <person name="Miller A.N."/>
            <person name="Grigoriev I.V."/>
            <person name="Debuchy R."/>
            <person name="Gladieux P."/>
            <person name="Hiltunen Thoren M."/>
            <person name="Johannesson H."/>
        </authorList>
    </citation>
    <scope>NUCLEOTIDE SEQUENCE</scope>
    <source>
        <strain evidence="1">CBS 892.96</strain>
    </source>
</reference>
<reference evidence="1" key="2">
    <citation type="submission" date="2023-05" db="EMBL/GenBank/DDBJ databases">
        <authorList>
            <consortium name="Lawrence Berkeley National Laboratory"/>
            <person name="Steindorff A."/>
            <person name="Hensen N."/>
            <person name="Bonometti L."/>
            <person name="Westerberg I."/>
            <person name="Brannstrom I.O."/>
            <person name="Guillou S."/>
            <person name="Cros-Aarteil S."/>
            <person name="Calhoun S."/>
            <person name="Haridas S."/>
            <person name="Kuo A."/>
            <person name="Mondo S."/>
            <person name="Pangilinan J."/>
            <person name="Riley R."/>
            <person name="Labutti K."/>
            <person name="Andreopoulos B."/>
            <person name="Lipzen A."/>
            <person name="Chen C."/>
            <person name="Yanf M."/>
            <person name="Daum C."/>
            <person name="Ng V."/>
            <person name="Clum A."/>
            <person name="Ohm R."/>
            <person name="Martin F."/>
            <person name="Silar P."/>
            <person name="Natvig D."/>
            <person name="Lalanne C."/>
            <person name="Gautier V."/>
            <person name="Ament-Velasquez S.L."/>
            <person name="Kruys A."/>
            <person name="Hutchinson M.I."/>
            <person name="Powell A.J."/>
            <person name="Barry K."/>
            <person name="Miller A.N."/>
            <person name="Grigoriev I.V."/>
            <person name="Debuchy R."/>
            <person name="Gladieux P."/>
            <person name="Thoren M.H."/>
            <person name="Johannesson H."/>
        </authorList>
    </citation>
    <scope>NUCLEOTIDE SEQUENCE</scope>
    <source>
        <strain evidence="1">CBS 892.96</strain>
    </source>
</reference>
<comment type="caution">
    <text evidence="1">The sequence shown here is derived from an EMBL/GenBank/DDBJ whole genome shotgun (WGS) entry which is preliminary data.</text>
</comment>
<evidence type="ECO:0000313" key="1">
    <source>
        <dbReference type="EMBL" id="KAK4180233.1"/>
    </source>
</evidence>
<sequence length="285" mass="32807">MVHKSPRLAAKASATPIFPFNKLPQELQDKVWKSSDEINTLWRPWGQVQTWLELGRGPTYSDQEMISPKDKNGKWLAKSRFELFVSRHILTLAHICHNSRQIIKAQASLPQGISREYLERLYGGVIVFEEIYAENKQLLLPILPKDNYLALELPYDHRKGLTHKPAQGRRPLEYYKLSNTLSDERLAAKAKFWHNGLLLHEYCRSAGEMWPFVESVLEGQKARDAMVEGAIEPLMSLWNRENKHREDRGLEKLKPLPTIDVVAQVWFTHSSAGYGRIALGRGGWD</sequence>
<dbReference type="EMBL" id="MU866102">
    <property type="protein sequence ID" value="KAK4180233.1"/>
    <property type="molecule type" value="Genomic_DNA"/>
</dbReference>
<keyword evidence="2" id="KW-1185">Reference proteome</keyword>
<dbReference type="AlphaFoldDB" id="A0AAN7AAM0"/>
<accession>A0AAN7AAM0</accession>
<name>A0AAN7AAM0_9PEZI</name>
<dbReference type="Proteomes" id="UP001302321">
    <property type="component" value="Unassembled WGS sequence"/>
</dbReference>
<proteinExistence type="predicted"/>
<organism evidence="1 2">
    <name type="scientific">Triangularia setosa</name>
    <dbReference type="NCBI Taxonomy" id="2587417"/>
    <lineage>
        <taxon>Eukaryota</taxon>
        <taxon>Fungi</taxon>
        <taxon>Dikarya</taxon>
        <taxon>Ascomycota</taxon>
        <taxon>Pezizomycotina</taxon>
        <taxon>Sordariomycetes</taxon>
        <taxon>Sordariomycetidae</taxon>
        <taxon>Sordariales</taxon>
        <taxon>Podosporaceae</taxon>
        <taxon>Triangularia</taxon>
    </lineage>
</organism>
<protein>
    <submittedName>
        <fullName evidence="1">Uncharacterized protein</fullName>
    </submittedName>
</protein>
<gene>
    <name evidence="1" type="ORF">QBC36DRAFT_343137</name>
</gene>
<evidence type="ECO:0000313" key="2">
    <source>
        <dbReference type="Proteomes" id="UP001302321"/>
    </source>
</evidence>